<proteinExistence type="predicted"/>
<gene>
    <name evidence="1" type="ORF">POT9AD_3062</name>
</gene>
<protein>
    <submittedName>
        <fullName evidence="1">Uncharacterized protein</fullName>
    </submittedName>
</protein>
<organism evidence="1">
    <name type="scientific">Ectopseudomonas oleovorans</name>
    <name type="common">Pseudomonas oleovorans</name>
    <dbReference type="NCBI Taxonomy" id="301"/>
    <lineage>
        <taxon>Bacteria</taxon>
        <taxon>Pseudomonadati</taxon>
        <taxon>Pseudomonadota</taxon>
        <taxon>Gammaproteobacteria</taxon>
        <taxon>Pseudomonadales</taxon>
        <taxon>Pseudomonadaceae</taxon>
        <taxon>Ectopseudomonas</taxon>
    </lineage>
</organism>
<sequence length="62" mass="6558">MQVPYGLSHLSRQCILDVFGLVLSAQGITSPQLTLISQLKMRCRLDLGAATAGNGVVSENGK</sequence>
<dbReference type="EMBL" id="LR130779">
    <property type="protein sequence ID" value="VDN64037.1"/>
    <property type="molecule type" value="Genomic_DNA"/>
</dbReference>
<reference evidence="1" key="1">
    <citation type="submission" date="2018-11" db="EMBL/GenBank/DDBJ databases">
        <authorList>
            <consortium name="Genoscope - CEA"/>
            <person name="William W."/>
        </authorList>
    </citation>
    <scope>NUCLEOTIDE SEQUENCE [LARGE SCALE GENOMIC DNA]</scope>
    <source>
        <strain evidence="1">T9AD</strain>
    </source>
</reference>
<dbReference type="AlphaFoldDB" id="A0A653B608"/>
<accession>A0A653B608</accession>
<evidence type="ECO:0000313" key="1">
    <source>
        <dbReference type="EMBL" id="VDN64037.1"/>
    </source>
</evidence>
<name>A0A653B608_ECTOL</name>